<evidence type="ECO:0000256" key="6">
    <source>
        <dbReference type="ARBA" id="ARBA00023004"/>
    </source>
</evidence>
<dbReference type="STRING" id="1314781.A0A165JBB7"/>
<feature type="compositionally biased region" description="Low complexity" evidence="11">
    <location>
        <begin position="30"/>
        <end position="41"/>
    </location>
</feature>
<dbReference type="GO" id="GO:0046872">
    <property type="term" value="F:metal ion binding"/>
    <property type="evidence" value="ECO:0007669"/>
    <property type="project" value="UniProtKB-KW"/>
</dbReference>
<comment type="subcellular location">
    <subcellularLocation>
        <location evidence="1 10">Mitochondrion inner membrane</location>
    </subcellularLocation>
</comment>
<sequence>MGQTASAPSAPPTCPVKHDAPAKCPIDHSAAAPAPAVEPAPAQCPIDHRNQMPTLSQHPAPNQSAHLSTERVVSEIPRDASASWEYPSPQQFYNALVRKGWETPEEHIESMVDIHNFLNDQAWAQVLQWERNRDPEQAQNLQLARFQGKPGQLSPKARFFLLAGRLFPSRFNTEPPFDRHDWIVRRPKTGEQVRYVIDYYSAPPEPDGSPVFSLDVRPALDSFDSVKQRIMAATSDAWDAARTRDNESSR</sequence>
<feature type="region of interest" description="Disordered" evidence="11">
    <location>
        <begin position="25"/>
        <end position="70"/>
    </location>
</feature>
<evidence type="ECO:0000256" key="5">
    <source>
        <dbReference type="ARBA" id="ARBA00022792"/>
    </source>
</evidence>
<evidence type="ECO:0000256" key="4">
    <source>
        <dbReference type="ARBA" id="ARBA00022723"/>
    </source>
</evidence>
<dbReference type="EC" id="4.4.1.17" evidence="10"/>
<comment type="similarity">
    <text evidence="2 10">Belongs to the cytochrome c-type heme lyase family.</text>
</comment>
<keyword evidence="5 10" id="KW-0999">Mitochondrion inner membrane</keyword>
<dbReference type="OrthoDB" id="4243at2759"/>
<dbReference type="InParanoid" id="A0A165JBB7"/>
<dbReference type="PANTHER" id="PTHR12743">
    <property type="entry name" value="CYTOCHROME C1 HEME LYASE"/>
    <property type="match status" value="1"/>
</dbReference>
<evidence type="ECO:0000256" key="2">
    <source>
        <dbReference type="ARBA" id="ARBA00007255"/>
    </source>
</evidence>
<evidence type="ECO:0000313" key="13">
    <source>
        <dbReference type="Proteomes" id="UP000077266"/>
    </source>
</evidence>
<dbReference type="PANTHER" id="PTHR12743:SF3">
    <property type="entry name" value="HOLOCYTOCHROME-C SYNTHASE"/>
    <property type="match status" value="1"/>
</dbReference>
<evidence type="ECO:0000256" key="3">
    <source>
        <dbReference type="ARBA" id="ARBA00022617"/>
    </source>
</evidence>
<dbReference type="GO" id="GO:0005743">
    <property type="term" value="C:mitochondrial inner membrane"/>
    <property type="evidence" value="ECO:0007669"/>
    <property type="project" value="UniProtKB-SubCell"/>
</dbReference>
<keyword evidence="6 10" id="KW-0408">Iron</keyword>
<dbReference type="EMBL" id="KV425970">
    <property type="protein sequence ID" value="KZV94603.1"/>
    <property type="molecule type" value="Genomic_DNA"/>
</dbReference>
<evidence type="ECO:0000313" key="12">
    <source>
        <dbReference type="EMBL" id="KZV94603.1"/>
    </source>
</evidence>
<gene>
    <name evidence="12" type="ORF">EXIGLDRAFT_611572</name>
</gene>
<keyword evidence="9 10" id="KW-0456">Lyase</keyword>
<evidence type="ECO:0000256" key="1">
    <source>
        <dbReference type="ARBA" id="ARBA00004273"/>
    </source>
</evidence>
<dbReference type="AlphaFoldDB" id="A0A165JBB7"/>
<proteinExistence type="inferred from homology"/>
<keyword evidence="3 10" id="KW-0349">Heme</keyword>
<keyword evidence="8 10" id="KW-0472">Membrane</keyword>
<keyword evidence="13" id="KW-1185">Reference proteome</keyword>
<feature type="compositionally biased region" description="Polar residues" evidence="11">
    <location>
        <begin position="51"/>
        <end position="67"/>
    </location>
</feature>
<dbReference type="InterPro" id="IPR000511">
    <property type="entry name" value="Holocyt_c/c1_synthase"/>
</dbReference>
<keyword evidence="7 10" id="KW-0496">Mitochondrion</keyword>
<protein>
    <recommendedName>
        <fullName evidence="10">Holocytochrome c-type synthase</fullName>
        <ecNumber evidence="10">4.4.1.17</ecNumber>
    </recommendedName>
</protein>
<dbReference type="GO" id="GO:0004408">
    <property type="term" value="F:holocytochrome-c synthase activity"/>
    <property type="evidence" value="ECO:0007669"/>
    <property type="project" value="UniProtKB-EC"/>
</dbReference>
<evidence type="ECO:0000256" key="10">
    <source>
        <dbReference type="RuleBase" id="RU363130"/>
    </source>
</evidence>
<keyword evidence="4 10" id="KW-0479">Metal-binding</keyword>
<comment type="catalytic activity">
    <reaction evidence="10">
        <text>holo-[cytochrome c] = apo-[cytochrome c] + heme b</text>
        <dbReference type="Rhea" id="RHEA:22648"/>
        <dbReference type="Rhea" id="RHEA-COMP:10725"/>
        <dbReference type="Rhea" id="RHEA-COMP:10726"/>
        <dbReference type="ChEBI" id="CHEBI:29950"/>
        <dbReference type="ChEBI" id="CHEBI:60344"/>
        <dbReference type="ChEBI" id="CHEBI:83739"/>
        <dbReference type="EC" id="4.4.1.17"/>
    </reaction>
</comment>
<reference evidence="12 13" key="1">
    <citation type="journal article" date="2016" name="Mol. Biol. Evol.">
        <title>Comparative Genomics of Early-Diverging Mushroom-Forming Fungi Provides Insights into the Origins of Lignocellulose Decay Capabilities.</title>
        <authorList>
            <person name="Nagy L.G."/>
            <person name="Riley R."/>
            <person name="Tritt A."/>
            <person name="Adam C."/>
            <person name="Daum C."/>
            <person name="Floudas D."/>
            <person name="Sun H."/>
            <person name="Yadav J.S."/>
            <person name="Pangilinan J."/>
            <person name="Larsson K.H."/>
            <person name="Matsuura K."/>
            <person name="Barry K."/>
            <person name="Labutti K."/>
            <person name="Kuo R."/>
            <person name="Ohm R.A."/>
            <person name="Bhattacharya S.S."/>
            <person name="Shirouzu T."/>
            <person name="Yoshinaga Y."/>
            <person name="Martin F.M."/>
            <person name="Grigoriev I.V."/>
            <person name="Hibbett D.S."/>
        </authorList>
    </citation>
    <scope>NUCLEOTIDE SEQUENCE [LARGE SCALE GENOMIC DNA]</scope>
    <source>
        <strain evidence="12 13">HHB12029</strain>
    </source>
</reference>
<evidence type="ECO:0000256" key="7">
    <source>
        <dbReference type="ARBA" id="ARBA00023128"/>
    </source>
</evidence>
<evidence type="ECO:0000256" key="11">
    <source>
        <dbReference type="SAM" id="MobiDB-lite"/>
    </source>
</evidence>
<accession>A0A165JBB7</accession>
<comment type="function">
    <text evidence="10">Lyase that catalyzes the covalent linking of the heme group to the cytochrome C apoprotein to produce the mature functional cytochrome.</text>
</comment>
<dbReference type="Pfam" id="PF01265">
    <property type="entry name" value="Cyto_heme_lyase"/>
    <property type="match status" value="1"/>
</dbReference>
<name>A0A165JBB7_EXIGL</name>
<organism evidence="12 13">
    <name type="scientific">Exidia glandulosa HHB12029</name>
    <dbReference type="NCBI Taxonomy" id="1314781"/>
    <lineage>
        <taxon>Eukaryota</taxon>
        <taxon>Fungi</taxon>
        <taxon>Dikarya</taxon>
        <taxon>Basidiomycota</taxon>
        <taxon>Agaricomycotina</taxon>
        <taxon>Agaricomycetes</taxon>
        <taxon>Auriculariales</taxon>
        <taxon>Exidiaceae</taxon>
        <taxon>Exidia</taxon>
    </lineage>
</organism>
<evidence type="ECO:0000256" key="9">
    <source>
        <dbReference type="ARBA" id="ARBA00023239"/>
    </source>
</evidence>
<evidence type="ECO:0000256" key="8">
    <source>
        <dbReference type="ARBA" id="ARBA00023136"/>
    </source>
</evidence>
<dbReference type="Proteomes" id="UP000077266">
    <property type="component" value="Unassembled WGS sequence"/>
</dbReference>
<dbReference type="PROSITE" id="PS00822">
    <property type="entry name" value="CYTO_HEME_LYASE_2"/>
    <property type="match status" value="1"/>
</dbReference>